<dbReference type="Gene3D" id="3.40.50.11310">
    <property type="entry name" value="Bacterial phosphonate metabolism protein PhnH"/>
    <property type="match status" value="1"/>
</dbReference>
<dbReference type="InterPro" id="IPR008772">
    <property type="entry name" value="Phosphonate_metab_PhnH"/>
</dbReference>
<dbReference type="EMBL" id="QKZI01000008">
    <property type="protein sequence ID" value="PZX03015.1"/>
    <property type="molecule type" value="Genomic_DNA"/>
</dbReference>
<dbReference type="Proteomes" id="UP000248646">
    <property type="component" value="Unassembled WGS sequence"/>
</dbReference>
<proteinExistence type="predicted"/>
<dbReference type="OrthoDB" id="154477at2"/>
<dbReference type="RefSeq" id="WP_111440616.1">
    <property type="nucleotide sequence ID" value="NZ_QKZI01000008.1"/>
</dbReference>
<name>A0A2W7ME30_9BACI</name>
<dbReference type="InterPro" id="IPR038058">
    <property type="entry name" value="PhnH-like_sp"/>
</dbReference>
<gene>
    <name evidence="1" type="ORF">C7437_108112</name>
</gene>
<organism evidence="1 2">
    <name type="scientific">Psychrobacillus insolitus</name>
    <dbReference type="NCBI Taxonomy" id="1461"/>
    <lineage>
        <taxon>Bacteria</taxon>
        <taxon>Bacillati</taxon>
        <taxon>Bacillota</taxon>
        <taxon>Bacilli</taxon>
        <taxon>Bacillales</taxon>
        <taxon>Bacillaceae</taxon>
        <taxon>Psychrobacillus</taxon>
    </lineage>
</organism>
<dbReference type="SUPFAM" id="SSF159709">
    <property type="entry name" value="PhnH-like"/>
    <property type="match status" value="1"/>
</dbReference>
<sequence>MAIDLVHDLQQVYRKVLHSMSRPGTISSLSDLAERVDMNLPCYDATVLSAMTFLDAEVTFHILSEDKKDLIEKISEYTAAKFAPINEADFVIVLREDSEMAIKSAIQKCKNGTLIDPQLSSTWIVESTPLNNTGECLLSGPGIQYTSQVNTSFNASMWLERNERTKEYPLGLDLIFTDANAQIVCIPRTTSVSMTEVR</sequence>
<dbReference type="NCBIfam" id="TIGR03292">
    <property type="entry name" value="PhnH_redo"/>
    <property type="match status" value="1"/>
</dbReference>
<dbReference type="PIRSF" id="PIRSF020680">
    <property type="entry name" value="PhnH"/>
    <property type="match status" value="1"/>
</dbReference>
<dbReference type="Pfam" id="PF05845">
    <property type="entry name" value="PhnH"/>
    <property type="match status" value="1"/>
</dbReference>
<dbReference type="GO" id="GO:0019634">
    <property type="term" value="P:organic phosphonate metabolic process"/>
    <property type="evidence" value="ECO:0007669"/>
    <property type="project" value="InterPro"/>
</dbReference>
<comment type="caution">
    <text evidence="1">The sequence shown here is derived from an EMBL/GenBank/DDBJ whole genome shotgun (WGS) entry which is preliminary data.</text>
</comment>
<accession>A0A2W7ME30</accession>
<evidence type="ECO:0000313" key="2">
    <source>
        <dbReference type="Proteomes" id="UP000248646"/>
    </source>
</evidence>
<evidence type="ECO:0000313" key="1">
    <source>
        <dbReference type="EMBL" id="PZX03015.1"/>
    </source>
</evidence>
<protein>
    <submittedName>
        <fullName evidence="1">Alpha-D-ribose 1-methylphosphonate 5-triphosphate synthase subunit PhnH</fullName>
    </submittedName>
</protein>
<dbReference type="AlphaFoldDB" id="A0A2W7ME30"/>
<keyword evidence="2" id="KW-1185">Reference proteome</keyword>
<reference evidence="1 2" key="1">
    <citation type="submission" date="2018-06" db="EMBL/GenBank/DDBJ databases">
        <title>Genomic Encyclopedia of Type Strains, Phase IV (KMG-IV): sequencing the most valuable type-strain genomes for metagenomic binning, comparative biology and taxonomic classification.</title>
        <authorList>
            <person name="Goeker M."/>
        </authorList>
    </citation>
    <scope>NUCLEOTIDE SEQUENCE [LARGE SCALE GENOMIC DNA]</scope>
    <source>
        <strain evidence="1 2">DSM 5</strain>
    </source>
</reference>